<comment type="caution">
    <text evidence="2">The sequence shown here is derived from an EMBL/GenBank/DDBJ whole genome shotgun (WGS) entry which is preliminary data.</text>
</comment>
<dbReference type="Gene3D" id="1.10.1040.10">
    <property type="entry name" value="N-(1-d-carboxylethyl)-l-norvaline Dehydrogenase, domain 2"/>
    <property type="match status" value="1"/>
</dbReference>
<dbReference type="GO" id="GO:0051287">
    <property type="term" value="F:NAD binding"/>
    <property type="evidence" value="ECO:0007669"/>
    <property type="project" value="InterPro"/>
</dbReference>
<gene>
    <name evidence="2" type="ORF">Sradi_2850800</name>
</gene>
<evidence type="ECO:0000259" key="1">
    <source>
        <dbReference type="Pfam" id="PF14833"/>
    </source>
</evidence>
<dbReference type="PANTHER" id="PTHR43060">
    <property type="entry name" value="3-HYDROXYISOBUTYRATE DEHYDROGENASE-LIKE 1, MITOCHONDRIAL-RELATED"/>
    <property type="match status" value="1"/>
</dbReference>
<dbReference type="EMBL" id="JACGWJ010000012">
    <property type="protein sequence ID" value="KAL0384565.1"/>
    <property type="molecule type" value="Genomic_DNA"/>
</dbReference>
<dbReference type="InterPro" id="IPR008927">
    <property type="entry name" value="6-PGluconate_DH-like_C_sf"/>
</dbReference>
<reference evidence="2" key="2">
    <citation type="journal article" date="2024" name="Plant">
        <title>Genomic evolution and insights into agronomic trait innovations of Sesamum species.</title>
        <authorList>
            <person name="Miao H."/>
            <person name="Wang L."/>
            <person name="Qu L."/>
            <person name="Liu H."/>
            <person name="Sun Y."/>
            <person name="Le M."/>
            <person name="Wang Q."/>
            <person name="Wei S."/>
            <person name="Zheng Y."/>
            <person name="Lin W."/>
            <person name="Duan Y."/>
            <person name="Cao H."/>
            <person name="Xiong S."/>
            <person name="Wang X."/>
            <person name="Wei L."/>
            <person name="Li C."/>
            <person name="Ma Q."/>
            <person name="Ju M."/>
            <person name="Zhao R."/>
            <person name="Li G."/>
            <person name="Mu C."/>
            <person name="Tian Q."/>
            <person name="Mei H."/>
            <person name="Zhang T."/>
            <person name="Gao T."/>
            <person name="Zhang H."/>
        </authorList>
    </citation>
    <scope>NUCLEOTIDE SEQUENCE</scope>
    <source>
        <strain evidence="2">G02</strain>
    </source>
</reference>
<name>A0AAW2RWI1_SESRA</name>
<dbReference type="PANTHER" id="PTHR43060:SF13">
    <property type="entry name" value="3-HYDROXYISOBUTYRATE DEHYDROGENASE-LIKE 2, MITOCHONDRIAL-RELATED"/>
    <property type="match status" value="1"/>
</dbReference>
<sequence>MALVGSFLGLSEGLVFAEKAGLDKDKFLEAVRGGAGGSTVMELFGKRIIGRDFRPGGFAEYMVKDLGIGMDLEEGEEEVVVLPGAALSKLLFSAMVANGDRKFGAQGVITVIERINGMGG</sequence>
<proteinExistence type="predicted"/>
<dbReference type="InterPro" id="IPR029154">
    <property type="entry name" value="HIBADH-like_NADP-bd"/>
</dbReference>
<dbReference type="SUPFAM" id="SSF48179">
    <property type="entry name" value="6-phosphogluconate dehydrogenase C-terminal domain-like"/>
    <property type="match status" value="1"/>
</dbReference>
<feature type="domain" description="3-hydroxyisobutyrate dehydrogenase-like NAD-binding" evidence="1">
    <location>
        <begin position="4"/>
        <end position="110"/>
    </location>
</feature>
<evidence type="ECO:0000313" key="2">
    <source>
        <dbReference type="EMBL" id="KAL0384565.1"/>
    </source>
</evidence>
<reference evidence="2" key="1">
    <citation type="submission" date="2020-06" db="EMBL/GenBank/DDBJ databases">
        <authorList>
            <person name="Li T."/>
            <person name="Hu X."/>
            <person name="Zhang T."/>
            <person name="Song X."/>
            <person name="Zhang H."/>
            <person name="Dai N."/>
            <person name="Sheng W."/>
            <person name="Hou X."/>
            <person name="Wei L."/>
        </authorList>
    </citation>
    <scope>NUCLEOTIDE SEQUENCE</scope>
    <source>
        <strain evidence="2">G02</strain>
        <tissue evidence="2">Leaf</tissue>
    </source>
</reference>
<accession>A0AAW2RWI1</accession>
<organism evidence="2">
    <name type="scientific">Sesamum radiatum</name>
    <name type="common">Black benniseed</name>
    <dbReference type="NCBI Taxonomy" id="300843"/>
    <lineage>
        <taxon>Eukaryota</taxon>
        <taxon>Viridiplantae</taxon>
        <taxon>Streptophyta</taxon>
        <taxon>Embryophyta</taxon>
        <taxon>Tracheophyta</taxon>
        <taxon>Spermatophyta</taxon>
        <taxon>Magnoliopsida</taxon>
        <taxon>eudicotyledons</taxon>
        <taxon>Gunneridae</taxon>
        <taxon>Pentapetalae</taxon>
        <taxon>asterids</taxon>
        <taxon>lamiids</taxon>
        <taxon>Lamiales</taxon>
        <taxon>Pedaliaceae</taxon>
        <taxon>Sesamum</taxon>
    </lineage>
</organism>
<dbReference type="Pfam" id="PF14833">
    <property type="entry name" value="NAD_binding_11"/>
    <property type="match status" value="1"/>
</dbReference>
<dbReference type="InterPro" id="IPR013328">
    <property type="entry name" value="6PGD_dom2"/>
</dbReference>
<dbReference type="AlphaFoldDB" id="A0AAW2RWI1"/>
<protein>
    <submittedName>
        <fullName evidence="2">3-hydroxyisobutyrate dehydrogenase-like 3, mitochondrial</fullName>
    </submittedName>
</protein>